<comment type="caution">
    <text evidence="4">The sequence shown here is derived from an EMBL/GenBank/DDBJ whole genome shotgun (WGS) entry which is preliminary data.</text>
</comment>
<dbReference type="EMBL" id="MTHB01000031">
    <property type="protein sequence ID" value="OXC79760.1"/>
    <property type="molecule type" value="Genomic_DNA"/>
</dbReference>
<evidence type="ECO:0000313" key="4">
    <source>
        <dbReference type="EMBL" id="OXC79760.1"/>
    </source>
</evidence>
<organism evidence="4 5">
    <name type="scientific">Caballeronia sordidicola</name>
    <name type="common">Burkholderia sordidicola</name>
    <dbReference type="NCBI Taxonomy" id="196367"/>
    <lineage>
        <taxon>Bacteria</taxon>
        <taxon>Pseudomonadati</taxon>
        <taxon>Pseudomonadota</taxon>
        <taxon>Betaproteobacteria</taxon>
        <taxon>Burkholderiales</taxon>
        <taxon>Burkholderiaceae</taxon>
        <taxon>Caballeronia</taxon>
    </lineage>
</organism>
<dbReference type="InterPro" id="IPR024463">
    <property type="entry name" value="Transposase_TnpC_homeodom"/>
</dbReference>
<dbReference type="Pfam" id="PF13005">
    <property type="entry name" value="zf-IS66"/>
    <property type="match status" value="1"/>
</dbReference>
<dbReference type="PANTHER" id="PTHR33678:SF1">
    <property type="entry name" value="BLL1576 PROTEIN"/>
    <property type="match status" value="1"/>
</dbReference>
<gene>
    <name evidence="4" type="ORF">BSU04_05000</name>
</gene>
<dbReference type="AlphaFoldDB" id="A0A226X9U3"/>
<feature type="domain" description="Transposase TnpC homeodomain" evidence="3">
    <location>
        <begin position="42"/>
        <end position="115"/>
    </location>
</feature>
<evidence type="ECO:0000259" key="2">
    <source>
        <dbReference type="Pfam" id="PF13005"/>
    </source>
</evidence>
<name>A0A226X9U3_CABSO</name>
<feature type="region of interest" description="Disordered" evidence="1">
    <location>
        <begin position="89"/>
        <end position="114"/>
    </location>
</feature>
<proteinExistence type="predicted"/>
<feature type="domain" description="Transposase IS66 zinc-finger binding" evidence="2">
    <location>
        <begin position="123"/>
        <end position="164"/>
    </location>
</feature>
<evidence type="ECO:0000256" key="1">
    <source>
        <dbReference type="SAM" id="MobiDB-lite"/>
    </source>
</evidence>
<dbReference type="Pfam" id="PF13007">
    <property type="entry name" value="LZ_Tnp_IS66"/>
    <property type="match status" value="1"/>
</dbReference>
<evidence type="ECO:0000313" key="5">
    <source>
        <dbReference type="Proteomes" id="UP000214720"/>
    </source>
</evidence>
<dbReference type="PANTHER" id="PTHR33678">
    <property type="entry name" value="BLL1576 PROTEIN"/>
    <property type="match status" value="1"/>
</dbReference>
<accession>A0A226X9U3</accession>
<dbReference type="InterPro" id="IPR024474">
    <property type="entry name" value="Znf_dom_IS66"/>
</dbReference>
<sequence>MNSPTDLDALNPDQLRALARRLMTQVDEKTRESHYRQTRIDQLTHSLLVIKRLQFGRRSEQFTAEQLSLLDEAIDENLVALQAELDELRSDAPQKKPRKQAKRSPLLPQLPRTDIHHEPTELSCHCGCQRVRIGEDISEKLNYTPGVFTVERHIRGKWACKACETLIQAPVPPHVIDKGIPTNGLLARRAPLQPSFASPAERAGQNWPTGISSATSAASGVRAGINGNDRASDEAGSWAGKKDNSGGDFLGIAVAAESQHTTGYIRDWAIGRIHLCVDWPGEDKVCRNVARTQFARQATCEGEKCRLRHRVGRHPREWHPLSET</sequence>
<protein>
    <submittedName>
        <fullName evidence="4">Mobile element protein</fullName>
    </submittedName>
</protein>
<dbReference type="Proteomes" id="UP000214720">
    <property type="component" value="Unassembled WGS sequence"/>
</dbReference>
<dbReference type="InterPro" id="IPR052344">
    <property type="entry name" value="Transposase-related"/>
</dbReference>
<reference evidence="5" key="1">
    <citation type="submission" date="2017-01" db="EMBL/GenBank/DDBJ databases">
        <title>Genome Analysis of Deinococcus marmoris KOPRI26562.</title>
        <authorList>
            <person name="Kim J.H."/>
            <person name="Oh H.-M."/>
        </authorList>
    </citation>
    <scope>NUCLEOTIDE SEQUENCE [LARGE SCALE GENOMIC DNA]</scope>
    <source>
        <strain evidence="5">PAMC 26633</strain>
    </source>
</reference>
<evidence type="ECO:0000259" key="3">
    <source>
        <dbReference type="Pfam" id="PF13007"/>
    </source>
</evidence>